<name>A0ABT2H5K5_9MICO</name>
<dbReference type="PANTHER" id="PTHR30173:SF43">
    <property type="entry name" value="ECF RNA POLYMERASE SIGMA FACTOR SIGI-RELATED"/>
    <property type="match status" value="1"/>
</dbReference>
<dbReference type="InterPro" id="IPR052704">
    <property type="entry name" value="ECF_Sigma-70_Domain"/>
</dbReference>
<evidence type="ECO:0008006" key="3">
    <source>
        <dbReference type="Google" id="ProtNLM"/>
    </source>
</evidence>
<dbReference type="RefSeq" id="WP_259540118.1">
    <property type="nucleotide sequence ID" value="NZ_JANLCJ010000005.1"/>
</dbReference>
<dbReference type="InterPro" id="IPR032710">
    <property type="entry name" value="NTF2-like_dom_sf"/>
</dbReference>
<accession>A0ABT2H5K5</accession>
<sequence length="141" mass="15219">MTRRPLAGWLQRLTTTDARAKRRCDRAVRALATALESGDEEGARRLLHDDSQLTIDTGGVIRVPATSARGRRAVAEALAALWAANDVAGATSHLVNGAPGLALQRADGRVVAVLTVAMLGASIERLWVVVNPQKLRHWNER</sequence>
<dbReference type="Proteomes" id="UP001165586">
    <property type="component" value="Unassembled WGS sequence"/>
</dbReference>
<protein>
    <recommendedName>
        <fullName evidence="3">Siderophore-interacting protein</fullName>
    </recommendedName>
</protein>
<evidence type="ECO:0000313" key="2">
    <source>
        <dbReference type="Proteomes" id="UP001165586"/>
    </source>
</evidence>
<dbReference type="SUPFAM" id="SSF54427">
    <property type="entry name" value="NTF2-like"/>
    <property type="match status" value="1"/>
</dbReference>
<reference evidence="1" key="1">
    <citation type="submission" date="2022-08" db="EMBL/GenBank/DDBJ databases">
        <authorList>
            <person name="Deng Y."/>
            <person name="Han X.-F."/>
            <person name="Zhang Y.-Q."/>
        </authorList>
    </citation>
    <scope>NUCLEOTIDE SEQUENCE</scope>
    <source>
        <strain evidence="1">CPCC 203386</strain>
    </source>
</reference>
<dbReference type="Gene3D" id="3.10.450.50">
    <property type="match status" value="1"/>
</dbReference>
<dbReference type="PANTHER" id="PTHR30173">
    <property type="entry name" value="SIGMA 19 FACTOR"/>
    <property type="match status" value="1"/>
</dbReference>
<dbReference type="EMBL" id="JANLCJ010000005">
    <property type="protein sequence ID" value="MCS5735211.1"/>
    <property type="molecule type" value="Genomic_DNA"/>
</dbReference>
<gene>
    <name evidence="1" type="ORF">N1032_15800</name>
</gene>
<organism evidence="1 2">
    <name type="scientific">Herbiconiux daphne</name>
    <dbReference type="NCBI Taxonomy" id="2970914"/>
    <lineage>
        <taxon>Bacteria</taxon>
        <taxon>Bacillati</taxon>
        <taxon>Actinomycetota</taxon>
        <taxon>Actinomycetes</taxon>
        <taxon>Micrococcales</taxon>
        <taxon>Microbacteriaceae</taxon>
        <taxon>Herbiconiux</taxon>
    </lineage>
</organism>
<comment type="caution">
    <text evidence="1">The sequence shown here is derived from an EMBL/GenBank/DDBJ whole genome shotgun (WGS) entry which is preliminary data.</text>
</comment>
<proteinExistence type="predicted"/>
<keyword evidence="2" id="KW-1185">Reference proteome</keyword>
<evidence type="ECO:0000313" key="1">
    <source>
        <dbReference type="EMBL" id="MCS5735211.1"/>
    </source>
</evidence>